<feature type="compositionally biased region" description="Low complexity" evidence="1">
    <location>
        <begin position="167"/>
        <end position="179"/>
    </location>
</feature>
<proteinExistence type="predicted"/>
<evidence type="ECO:0000313" key="2">
    <source>
        <dbReference type="EMBL" id="KAE9410611.1"/>
    </source>
</evidence>
<accession>A0A6A4IJ22</accession>
<protein>
    <submittedName>
        <fullName evidence="2">Uncharacterized protein</fullName>
    </submittedName>
</protein>
<dbReference type="OrthoDB" id="3363734at2759"/>
<feature type="region of interest" description="Disordered" evidence="1">
    <location>
        <begin position="286"/>
        <end position="323"/>
    </location>
</feature>
<feature type="compositionally biased region" description="Low complexity" evidence="1">
    <location>
        <begin position="137"/>
        <end position="149"/>
    </location>
</feature>
<sequence>MLASPQPHGIHPPSSFMNTSTSNLSLKSSKSRKHSVTLSNTMGWLSRHSTQSSVSSFYKGNKSSPPPEPERKPVRSIELVSSVRTGPLGSGATIVRTPEEALQNSGLSFPMERKPSLHRSSTSTSSRSNLRPAIQRSASSASKLLSSAGSDEDELAGISWPTPPSHTSPLPSQRSLRPSLKAKSQSSIDVFRVPALPAHLAQSPPQPPFEPVLISGVPSDTCIFCNYLRSPVGTADVAETLPRAAQLQPANSQSRLEALLELRDEAAHLQLDDLYKLCSDEIRQRQPALQPRLPRTHSRGTSSNSSSTSNNVESYSQHTSVSSMHTLLDRSAHRARDLSMISDDRESTKASIECSPDFAPNNARLRSPPTPESWKEGGRHSGSGSSTRSRHRIDLQSPPTGWI</sequence>
<feature type="region of interest" description="Disordered" evidence="1">
    <location>
        <begin position="342"/>
        <end position="403"/>
    </location>
</feature>
<feature type="region of interest" description="Disordered" evidence="1">
    <location>
        <begin position="1"/>
        <end position="181"/>
    </location>
</feature>
<gene>
    <name evidence="2" type="ORF">BT96DRAFT_1012111</name>
</gene>
<feature type="compositionally biased region" description="Low complexity" evidence="1">
    <location>
        <begin position="18"/>
        <end position="28"/>
    </location>
</feature>
<evidence type="ECO:0000256" key="1">
    <source>
        <dbReference type="SAM" id="MobiDB-lite"/>
    </source>
</evidence>
<feature type="compositionally biased region" description="Low complexity" evidence="1">
    <location>
        <begin position="119"/>
        <end position="128"/>
    </location>
</feature>
<name>A0A6A4IJ22_9AGAR</name>
<feature type="compositionally biased region" description="Polar residues" evidence="1">
    <location>
        <begin position="36"/>
        <end position="58"/>
    </location>
</feature>
<evidence type="ECO:0000313" key="3">
    <source>
        <dbReference type="Proteomes" id="UP000799118"/>
    </source>
</evidence>
<dbReference type="Proteomes" id="UP000799118">
    <property type="component" value="Unassembled WGS sequence"/>
</dbReference>
<reference evidence="2" key="1">
    <citation type="journal article" date="2019" name="Environ. Microbiol.">
        <title>Fungal ecological strategies reflected in gene transcription - a case study of two litter decomposers.</title>
        <authorList>
            <person name="Barbi F."/>
            <person name="Kohler A."/>
            <person name="Barry K."/>
            <person name="Baskaran P."/>
            <person name="Daum C."/>
            <person name="Fauchery L."/>
            <person name="Ihrmark K."/>
            <person name="Kuo A."/>
            <person name="LaButti K."/>
            <person name="Lipzen A."/>
            <person name="Morin E."/>
            <person name="Grigoriev I.V."/>
            <person name="Henrissat B."/>
            <person name="Lindahl B."/>
            <person name="Martin F."/>
        </authorList>
    </citation>
    <scope>NUCLEOTIDE SEQUENCE</scope>
    <source>
        <strain evidence="2">JB14</strain>
    </source>
</reference>
<organism evidence="2 3">
    <name type="scientific">Gymnopus androsaceus JB14</name>
    <dbReference type="NCBI Taxonomy" id="1447944"/>
    <lineage>
        <taxon>Eukaryota</taxon>
        <taxon>Fungi</taxon>
        <taxon>Dikarya</taxon>
        <taxon>Basidiomycota</taxon>
        <taxon>Agaricomycotina</taxon>
        <taxon>Agaricomycetes</taxon>
        <taxon>Agaricomycetidae</taxon>
        <taxon>Agaricales</taxon>
        <taxon>Marasmiineae</taxon>
        <taxon>Omphalotaceae</taxon>
        <taxon>Gymnopus</taxon>
    </lineage>
</organism>
<dbReference type="AlphaFoldDB" id="A0A6A4IJ22"/>
<feature type="compositionally biased region" description="Low complexity" evidence="1">
    <location>
        <begin position="299"/>
        <end position="316"/>
    </location>
</feature>
<keyword evidence="3" id="KW-1185">Reference proteome</keyword>
<dbReference type="EMBL" id="ML769385">
    <property type="protein sequence ID" value="KAE9410611.1"/>
    <property type="molecule type" value="Genomic_DNA"/>
</dbReference>